<evidence type="ECO:0000313" key="2">
    <source>
        <dbReference type="EMBL" id="CAJ1003287.1"/>
    </source>
</evidence>
<dbReference type="KEGG" id="bayd:BSPP4475_13290"/>
<keyword evidence="3" id="KW-1185">Reference proteome</keyword>
<accession>A0AA48RI60</accession>
<organism evidence="2 3">
    <name type="scientific">Brevibacillus aydinogluensis</name>
    <dbReference type="NCBI Taxonomy" id="927786"/>
    <lineage>
        <taxon>Bacteria</taxon>
        <taxon>Bacillati</taxon>
        <taxon>Bacillota</taxon>
        <taxon>Bacilli</taxon>
        <taxon>Bacillales</taxon>
        <taxon>Paenibacillaceae</taxon>
        <taxon>Brevibacillus</taxon>
    </lineage>
</organism>
<reference evidence="2" key="1">
    <citation type="submission" date="2023-07" db="EMBL/GenBank/DDBJ databases">
        <authorList>
            <person name="Ivanov I."/>
            <person name="Teneva D."/>
            <person name="Stoikov I."/>
        </authorList>
    </citation>
    <scope>NUCLEOTIDE SEQUENCE</scope>
    <source>
        <strain evidence="2">4475</strain>
    </source>
</reference>
<feature type="compositionally biased region" description="Basic and acidic residues" evidence="1">
    <location>
        <begin position="11"/>
        <end position="21"/>
    </location>
</feature>
<evidence type="ECO:0000256" key="1">
    <source>
        <dbReference type="SAM" id="MobiDB-lite"/>
    </source>
</evidence>
<evidence type="ECO:0000313" key="3">
    <source>
        <dbReference type="Proteomes" id="UP001189619"/>
    </source>
</evidence>
<dbReference type="Proteomes" id="UP001189619">
    <property type="component" value="Chromosome"/>
</dbReference>
<dbReference type="AlphaFoldDB" id="A0AA48RI60"/>
<name>A0AA48RI60_9BACL</name>
<sequence>MGQASSFDDPLSEKTKTREKQGAQVSHPRNTQMCAPCPRRVLKRTHSASLLVVKRASGPDHPCATDFDYKLTALP</sequence>
<protein>
    <submittedName>
        <fullName evidence="2">Uncharacterized protein</fullName>
    </submittedName>
</protein>
<proteinExistence type="predicted"/>
<dbReference type="EMBL" id="OY569118">
    <property type="protein sequence ID" value="CAJ1003287.1"/>
    <property type="molecule type" value="Genomic_DNA"/>
</dbReference>
<feature type="region of interest" description="Disordered" evidence="1">
    <location>
        <begin position="1"/>
        <end position="38"/>
    </location>
</feature>
<feature type="compositionally biased region" description="Polar residues" evidence="1">
    <location>
        <begin position="23"/>
        <end position="33"/>
    </location>
</feature>
<gene>
    <name evidence="2" type="ORF">BSPP4475_13290</name>
</gene>